<reference evidence="8 9" key="1">
    <citation type="submission" date="2023-04" db="EMBL/GenBank/DDBJ databases">
        <title>Luteimonas sp. M1R5S59.</title>
        <authorList>
            <person name="Sun J.-Q."/>
        </authorList>
    </citation>
    <scope>NUCLEOTIDE SEQUENCE [LARGE SCALE GENOMIC DNA]</scope>
    <source>
        <strain evidence="8 9">M1R5S59</strain>
    </source>
</reference>
<comment type="caution">
    <text evidence="8">The sequence shown here is derived from an EMBL/GenBank/DDBJ whole genome shotgun (WGS) entry which is preliminary data.</text>
</comment>
<dbReference type="CDD" id="cd01561">
    <property type="entry name" value="CBS_like"/>
    <property type="match status" value="1"/>
</dbReference>
<evidence type="ECO:0000256" key="4">
    <source>
        <dbReference type="ARBA" id="ARBA00022898"/>
    </source>
</evidence>
<dbReference type="InterPro" id="IPR036052">
    <property type="entry name" value="TrpB-like_PALP_sf"/>
</dbReference>
<dbReference type="SUPFAM" id="SSF53686">
    <property type="entry name" value="Tryptophan synthase beta subunit-like PLP-dependent enzymes"/>
    <property type="match status" value="1"/>
</dbReference>
<gene>
    <name evidence="8" type="ORF">QFW81_16075</name>
</gene>
<dbReference type="InterPro" id="IPR001926">
    <property type="entry name" value="TrpB-like_PALP"/>
</dbReference>
<dbReference type="InterPro" id="IPR046342">
    <property type="entry name" value="CBS_dom_sf"/>
</dbReference>
<keyword evidence="9" id="KW-1185">Reference proteome</keyword>
<accession>A0ABT6JXK4</accession>
<evidence type="ECO:0000256" key="3">
    <source>
        <dbReference type="ARBA" id="ARBA00012681"/>
    </source>
</evidence>
<keyword evidence="6" id="KW-0129">CBS domain</keyword>
<dbReference type="Gene3D" id="3.10.580.10">
    <property type="entry name" value="CBS-domain"/>
    <property type="match status" value="1"/>
</dbReference>
<dbReference type="RefSeq" id="WP_280580214.1">
    <property type="nucleotide sequence ID" value="NZ_JARXRO010000020.1"/>
</dbReference>
<dbReference type="InterPro" id="IPR046353">
    <property type="entry name" value="CBS_C"/>
</dbReference>
<evidence type="ECO:0000259" key="7">
    <source>
        <dbReference type="PROSITE" id="PS51371"/>
    </source>
</evidence>
<dbReference type="SMART" id="SM00116">
    <property type="entry name" value="CBS"/>
    <property type="match status" value="1"/>
</dbReference>
<evidence type="ECO:0000313" key="9">
    <source>
        <dbReference type="Proteomes" id="UP001156873"/>
    </source>
</evidence>
<protein>
    <recommendedName>
        <fullName evidence="3">cysteine synthase</fullName>
        <ecNumber evidence="3">2.5.1.47</ecNumber>
    </recommendedName>
</protein>
<organism evidence="8 9">
    <name type="scientific">Luteimonas kalidii</name>
    <dbReference type="NCBI Taxonomy" id="3042025"/>
    <lineage>
        <taxon>Bacteria</taxon>
        <taxon>Pseudomonadati</taxon>
        <taxon>Pseudomonadota</taxon>
        <taxon>Gammaproteobacteria</taxon>
        <taxon>Lysobacterales</taxon>
        <taxon>Lysobacteraceae</taxon>
        <taxon>Luteimonas</taxon>
    </lineage>
</organism>
<dbReference type="EC" id="2.5.1.47" evidence="3"/>
<dbReference type="InterPro" id="IPR000644">
    <property type="entry name" value="CBS_dom"/>
</dbReference>
<evidence type="ECO:0000256" key="5">
    <source>
        <dbReference type="ARBA" id="ARBA00047931"/>
    </source>
</evidence>
<keyword evidence="4" id="KW-0663">Pyridoxal phosphate</keyword>
<dbReference type="InterPro" id="IPR050214">
    <property type="entry name" value="Cys_Synth/Cystath_Beta-Synth"/>
</dbReference>
<dbReference type="EMBL" id="JARXRO010000020">
    <property type="protein sequence ID" value="MDH5835430.1"/>
    <property type="molecule type" value="Genomic_DNA"/>
</dbReference>
<dbReference type="PROSITE" id="PS51371">
    <property type="entry name" value="CBS"/>
    <property type="match status" value="1"/>
</dbReference>
<proteinExistence type="predicted"/>
<name>A0ABT6JXK4_9GAMM</name>
<dbReference type="PROSITE" id="PS00901">
    <property type="entry name" value="CYS_SYNTHASE"/>
    <property type="match status" value="1"/>
</dbReference>
<evidence type="ECO:0000256" key="1">
    <source>
        <dbReference type="ARBA" id="ARBA00001933"/>
    </source>
</evidence>
<dbReference type="Pfam" id="PF00571">
    <property type="entry name" value="CBS"/>
    <property type="match status" value="2"/>
</dbReference>
<sequence>MTIHASVLELIAQTPIVRAQRLDAGPCELYFKLESQNPGGSIKDRIGLKMIEAAEARGELAPGATLVEGTAGNTGIGLALVAQQKGYRLVLVVPDKMSREKIFNLKAMGAEVVLTRSDVAKGHPEYYQDLAERIARETPGAYFVNQFGNPDNPAAHEHGTGPEILRQMADAGGLDAVVFGCGSSGTMTGLSRCFAEHAPDVELVLADPVGSILAEYINEGTLSDKSASWMVEGIGEDFLPSISDFSRVKKAYAISDKESFLAARELLRTEGIFGGSSTGTLLAAALRYCREQTTPKKVLVFVCDTGNKYLSKLYNDYWMLDNGFLEREQHGDLRDLILRPYSQRDTVVLAPGDLLVTAYQRMKLYEISQLPVMDGDQIVGILDESDVLLHVYGDEAKFRDPVSTAMVRKLDILDVKSPVESLLPVFDRGHVAIVVDGPRFLGLITRIDLLNWLRRRVH</sequence>
<comment type="pathway">
    <text evidence="2">Amino-acid biosynthesis; L-cysteine biosynthesis; L-cysteine from L-serine: step 2/2.</text>
</comment>
<comment type="catalytic activity">
    <reaction evidence="5">
        <text>O-acetyl-L-serine + hydrogen sulfide = L-cysteine + acetate</text>
        <dbReference type="Rhea" id="RHEA:14829"/>
        <dbReference type="ChEBI" id="CHEBI:29919"/>
        <dbReference type="ChEBI" id="CHEBI:30089"/>
        <dbReference type="ChEBI" id="CHEBI:35235"/>
        <dbReference type="ChEBI" id="CHEBI:58340"/>
        <dbReference type="EC" id="2.5.1.47"/>
    </reaction>
</comment>
<dbReference type="Gene3D" id="3.40.50.1100">
    <property type="match status" value="2"/>
</dbReference>
<dbReference type="SUPFAM" id="SSF54631">
    <property type="entry name" value="CBS-domain pair"/>
    <property type="match status" value="1"/>
</dbReference>
<evidence type="ECO:0000256" key="2">
    <source>
        <dbReference type="ARBA" id="ARBA00004962"/>
    </source>
</evidence>
<evidence type="ECO:0000256" key="6">
    <source>
        <dbReference type="PROSITE-ProRule" id="PRU00703"/>
    </source>
</evidence>
<feature type="domain" description="CBS" evidence="7">
    <location>
        <begin position="341"/>
        <end position="398"/>
    </location>
</feature>
<dbReference type="InterPro" id="IPR001216">
    <property type="entry name" value="P-phosphate_BS"/>
</dbReference>
<evidence type="ECO:0000313" key="8">
    <source>
        <dbReference type="EMBL" id="MDH5835430.1"/>
    </source>
</evidence>
<comment type="cofactor">
    <cofactor evidence="1">
        <name>pyridoxal 5'-phosphate</name>
        <dbReference type="ChEBI" id="CHEBI:597326"/>
    </cofactor>
</comment>
<dbReference type="PANTHER" id="PTHR10314">
    <property type="entry name" value="CYSTATHIONINE BETA-SYNTHASE"/>
    <property type="match status" value="1"/>
</dbReference>
<dbReference type="Proteomes" id="UP001156873">
    <property type="component" value="Unassembled WGS sequence"/>
</dbReference>
<dbReference type="Pfam" id="PF00291">
    <property type="entry name" value="PALP"/>
    <property type="match status" value="1"/>
</dbReference>
<dbReference type="CDD" id="cd04608">
    <property type="entry name" value="CBS_pair_CBS"/>
    <property type="match status" value="1"/>
</dbReference>